<evidence type="ECO:0000256" key="2">
    <source>
        <dbReference type="ARBA" id="ARBA00023136"/>
    </source>
</evidence>
<dbReference type="PANTHER" id="PTHR46009:SF1">
    <property type="entry name" value="VACUOLAR PROTEIN SORTING-ASSOCIATED PROTEIN VTA1 HOMOLOG"/>
    <property type="match status" value="1"/>
</dbReference>
<protein>
    <submittedName>
        <fullName evidence="5">DUF605-domain-containing protein</fullName>
    </submittedName>
</protein>
<dbReference type="InterPro" id="IPR044538">
    <property type="entry name" value="Vta1-like"/>
</dbReference>
<dbReference type="Pfam" id="PF04652">
    <property type="entry name" value="Vta1"/>
    <property type="match status" value="1"/>
</dbReference>
<comment type="subcellular location">
    <subcellularLocation>
        <location evidence="1">Endomembrane system</location>
    </subcellularLocation>
</comment>
<feature type="compositionally biased region" description="Basic residues" evidence="3">
    <location>
        <begin position="187"/>
        <end position="203"/>
    </location>
</feature>
<accession>A0A0J0XZL7</accession>
<evidence type="ECO:0000313" key="5">
    <source>
        <dbReference type="EMBL" id="KLT46483.1"/>
    </source>
</evidence>
<evidence type="ECO:0000313" key="6">
    <source>
        <dbReference type="Proteomes" id="UP000053611"/>
    </source>
</evidence>
<dbReference type="PANTHER" id="PTHR46009">
    <property type="entry name" value="VACUOLAR PROTEIN SORTING-ASSOCIATED PROTEIN VTA1 HOMOLOG"/>
    <property type="match status" value="1"/>
</dbReference>
<dbReference type="STRING" id="879819.A0A0J0XZL7"/>
<keyword evidence="2" id="KW-0472">Membrane</keyword>
<dbReference type="InterPro" id="IPR023175">
    <property type="entry name" value="Vta1/CALS_N_sf"/>
</dbReference>
<sequence length="203" mass="22261">MDAIVIPADNVPADLRPIEQTLKRAAELKKVDPVVSYWCCFWAAQKALKIPNRSREGTSFLMRVLDALEEMKAALGDNEAVTNEAVGSAHVESFALKVFLGADNADRAGDFSKATIRKFVVAGQFIDVLNAFETGMSEEMSQKAKYAKWKAADLAKCLREGRTPVPGPREYTYGTSNSSRGPDGGRARRPRGRRGRRGRRGAA</sequence>
<proteinExistence type="predicted"/>
<dbReference type="GeneID" id="28980730"/>
<dbReference type="RefSeq" id="XP_018282974.1">
    <property type="nucleotide sequence ID" value="XM_018420127.1"/>
</dbReference>
<dbReference type="GO" id="GO:0032511">
    <property type="term" value="P:late endosome to vacuole transport via multivesicular body sorting pathway"/>
    <property type="evidence" value="ECO:0007669"/>
    <property type="project" value="InterPro"/>
</dbReference>
<dbReference type="GO" id="GO:0005771">
    <property type="term" value="C:multivesicular body"/>
    <property type="evidence" value="ECO:0007669"/>
    <property type="project" value="TreeGrafter"/>
</dbReference>
<evidence type="ECO:0000259" key="4">
    <source>
        <dbReference type="Pfam" id="PF04652"/>
    </source>
</evidence>
<dbReference type="Proteomes" id="UP000053611">
    <property type="component" value="Unassembled WGS sequence"/>
</dbReference>
<feature type="domain" description="Vta1/callose synthase N-terminal" evidence="4">
    <location>
        <begin position="18"/>
        <end position="160"/>
    </location>
</feature>
<feature type="region of interest" description="Disordered" evidence="3">
    <location>
        <begin position="160"/>
        <end position="203"/>
    </location>
</feature>
<gene>
    <name evidence="5" type="ORF">CC85DRAFT_239023</name>
</gene>
<dbReference type="OrthoDB" id="391137at2759"/>
<dbReference type="EMBL" id="KQ087177">
    <property type="protein sequence ID" value="KLT46483.1"/>
    <property type="molecule type" value="Genomic_DNA"/>
</dbReference>
<name>A0A0J0XZL7_9TREE</name>
<dbReference type="Gene3D" id="1.25.40.270">
    <property type="entry name" value="Vacuolar protein sorting-associated protein vta1"/>
    <property type="match status" value="1"/>
</dbReference>
<organism evidence="5 6">
    <name type="scientific">Cutaneotrichosporon oleaginosum</name>
    <dbReference type="NCBI Taxonomy" id="879819"/>
    <lineage>
        <taxon>Eukaryota</taxon>
        <taxon>Fungi</taxon>
        <taxon>Dikarya</taxon>
        <taxon>Basidiomycota</taxon>
        <taxon>Agaricomycotina</taxon>
        <taxon>Tremellomycetes</taxon>
        <taxon>Trichosporonales</taxon>
        <taxon>Trichosporonaceae</taxon>
        <taxon>Cutaneotrichosporon</taxon>
    </lineage>
</organism>
<dbReference type="InterPro" id="IPR039431">
    <property type="entry name" value="Vta1/CALS_N"/>
</dbReference>
<evidence type="ECO:0000256" key="3">
    <source>
        <dbReference type="SAM" id="MobiDB-lite"/>
    </source>
</evidence>
<dbReference type="AlphaFoldDB" id="A0A0J0XZL7"/>
<keyword evidence="6" id="KW-1185">Reference proteome</keyword>
<reference evidence="5 6" key="1">
    <citation type="submission" date="2015-03" db="EMBL/GenBank/DDBJ databases">
        <title>Genomics and transcriptomics of the oil-accumulating basidiomycete yeast T. oleaginosus allow insights into substrate utilization and the diverse evolutionary trajectories of mating systems in fungi.</title>
        <authorList>
            <consortium name="DOE Joint Genome Institute"/>
            <person name="Kourist R."/>
            <person name="Kracht O."/>
            <person name="Bracharz F."/>
            <person name="Lipzen A."/>
            <person name="Nolan M."/>
            <person name="Ohm R."/>
            <person name="Grigoriev I."/>
            <person name="Sun S."/>
            <person name="Heitman J."/>
            <person name="Bruck T."/>
            <person name="Nowrousian M."/>
        </authorList>
    </citation>
    <scope>NUCLEOTIDE SEQUENCE [LARGE SCALE GENOMIC DNA]</scope>
    <source>
        <strain evidence="5 6">IBC0246</strain>
    </source>
</reference>
<evidence type="ECO:0000256" key="1">
    <source>
        <dbReference type="ARBA" id="ARBA00004308"/>
    </source>
</evidence>